<feature type="region of interest" description="Disordered" evidence="1">
    <location>
        <begin position="1"/>
        <end position="115"/>
    </location>
</feature>
<gene>
    <name evidence="3" type="ORF">MELLADRAFT_93952</name>
</gene>
<proteinExistence type="predicted"/>
<feature type="compositionally biased region" description="Basic and acidic residues" evidence="1">
    <location>
        <begin position="529"/>
        <end position="543"/>
    </location>
</feature>
<dbReference type="GO" id="GO:0016887">
    <property type="term" value="F:ATP hydrolysis activity"/>
    <property type="evidence" value="ECO:0007669"/>
    <property type="project" value="InterPro"/>
</dbReference>
<evidence type="ECO:0000313" key="3">
    <source>
        <dbReference type="EMBL" id="EGF99998.1"/>
    </source>
</evidence>
<dbReference type="STRING" id="747676.F4S5V8"/>
<dbReference type="GO" id="GO:0003677">
    <property type="term" value="F:DNA binding"/>
    <property type="evidence" value="ECO:0007669"/>
    <property type="project" value="TreeGrafter"/>
</dbReference>
<evidence type="ECO:0000313" key="4">
    <source>
        <dbReference type="Proteomes" id="UP000001072"/>
    </source>
</evidence>
<accession>F4S5V8</accession>
<dbReference type="PANTHER" id="PTHR23389">
    <property type="entry name" value="CHROMOSOME TRANSMISSION FIDELITY FACTOR 18"/>
    <property type="match status" value="1"/>
</dbReference>
<evidence type="ECO:0000259" key="2">
    <source>
        <dbReference type="Pfam" id="PF00004"/>
    </source>
</evidence>
<dbReference type="EMBL" id="GL883152">
    <property type="protein sequence ID" value="EGF99998.1"/>
    <property type="molecule type" value="Genomic_DNA"/>
</dbReference>
<sequence>MMSKTKNSSITSFFKSTTQPKPTPTPTPIIIIEEEDEEDQTKSNQLQSSTTSSNHHSFQPQNPKPNNKSKQSNPNTCSTKPTDEDDEIQFISITKPPEPKSNPKPKPKPKSKPNQTFLTFAELEAIRKSKQSSKLIATEASWPTDSLQHNRESYQSYSTHHHLSEIPVHHPLKFKKGKSKPKTRFTEELKLDEITFSEPLFPSNKLPRLERLDLVEPSQLISDLQTNSVYQSPLISRILNFLKPLPHQTSIRFDHPSLQRQHHRSSASSSLLWTQKYAPKSSLEVLGEQNLKNVQILKAWLKEIALKEADSQDPSVSQQSKTSHGKKSKRSSNHSNKTGSQKRTITRKVDRKSKRRRMNDEDEDDIRDFIVESDDEDSDTIYAKDVDVLDFEEDQSEEEISMNKSPRKRIGSFKFGSTSIETINTPEKIEEPKIEFENLTNLMLLTGPTGIGKTSSVYALANEIGWDVFELNSGVLRNRKEIERLVGDVARNHVLPNSSNHQPIKSTTKKKVENPKGKLGNLFSEMMKGEKGKKDPIETKENDSNSSMVEEVEIKLNGTTKQTLILLEEVDVVYQQDKEFWLGVIQLISQSMRPVIMTCNDRNVLPTESLPIQDCLEFTSPSIEEATGLMKVICLNEGHLIDHRTLQSFYSSEHQYRKPIEMGIESEMEGMDLRRSLNMLQFWCQWAIGCKMGGVSWLDLKSDKESKMLFSSNSLPISRIEQDLSEMSVEERIKEMDKKDYQGLQGLWDGLDLFEKTVKGLEIRSFVDGFIDKREKVQIQNFEWDLNVDETDEIVLPNLTKWLEKDEFNEFCYRESLASDDQERMNAIQIRMKLIGILDEFDERKFQIER</sequence>
<feature type="compositionally biased region" description="Basic residues" evidence="1">
    <location>
        <begin position="344"/>
        <end position="357"/>
    </location>
</feature>
<name>F4S5V8_MELLP</name>
<dbReference type="GeneID" id="18936740"/>
<feature type="region of interest" description="Disordered" evidence="1">
    <location>
        <begin position="309"/>
        <end position="361"/>
    </location>
</feature>
<dbReference type="PANTHER" id="PTHR23389:SF21">
    <property type="entry name" value="ATPASE FAMILY AAA DOMAIN-CONTAINING PROTEIN 5"/>
    <property type="match status" value="1"/>
</dbReference>
<feature type="compositionally biased region" description="Polar residues" evidence="1">
    <location>
        <begin position="495"/>
        <end position="506"/>
    </location>
</feature>
<feature type="region of interest" description="Disordered" evidence="1">
    <location>
        <begin position="493"/>
        <end position="520"/>
    </location>
</feature>
<evidence type="ECO:0000256" key="1">
    <source>
        <dbReference type="SAM" id="MobiDB-lite"/>
    </source>
</evidence>
<feature type="compositionally biased region" description="Low complexity" evidence="1">
    <location>
        <begin position="42"/>
        <end position="75"/>
    </location>
</feature>
<organism evidence="4">
    <name type="scientific">Melampsora larici-populina (strain 98AG31 / pathotype 3-4-7)</name>
    <name type="common">Poplar leaf rust fungus</name>
    <dbReference type="NCBI Taxonomy" id="747676"/>
    <lineage>
        <taxon>Eukaryota</taxon>
        <taxon>Fungi</taxon>
        <taxon>Dikarya</taxon>
        <taxon>Basidiomycota</taxon>
        <taxon>Pucciniomycotina</taxon>
        <taxon>Pucciniomycetes</taxon>
        <taxon>Pucciniales</taxon>
        <taxon>Melampsoraceae</taxon>
        <taxon>Melampsora</taxon>
    </lineage>
</organism>
<dbReference type="eggNOG" id="KOG1968">
    <property type="taxonomic scope" value="Eukaryota"/>
</dbReference>
<keyword evidence="4" id="KW-1185">Reference proteome</keyword>
<dbReference type="GO" id="GO:0005524">
    <property type="term" value="F:ATP binding"/>
    <property type="evidence" value="ECO:0007669"/>
    <property type="project" value="InterPro"/>
</dbReference>
<feature type="domain" description="ATPase AAA-type core" evidence="2">
    <location>
        <begin position="443"/>
        <end position="537"/>
    </location>
</feature>
<dbReference type="Pfam" id="PF00004">
    <property type="entry name" value="AAA"/>
    <property type="match status" value="1"/>
</dbReference>
<reference evidence="4" key="1">
    <citation type="journal article" date="2011" name="Proc. Natl. Acad. Sci. U.S.A.">
        <title>Obligate biotrophy features unraveled by the genomic analysis of rust fungi.</title>
        <authorList>
            <person name="Duplessis S."/>
            <person name="Cuomo C.A."/>
            <person name="Lin Y.-C."/>
            <person name="Aerts A."/>
            <person name="Tisserant E."/>
            <person name="Veneault-Fourrey C."/>
            <person name="Joly D.L."/>
            <person name="Hacquard S."/>
            <person name="Amselem J."/>
            <person name="Cantarel B.L."/>
            <person name="Chiu R."/>
            <person name="Coutinho P.M."/>
            <person name="Feau N."/>
            <person name="Field M."/>
            <person name="Frey P."/>
            <person name="Gelhaye E."/>
            <person name="Goldberg J."/>
            <person name="Grabherr M.G."/>
            <person name="Kodira C.D."/>
            <person name="Kohler A."/>
            <person name="Kuees U."/>
            <person name="Lindquist E.A."/>
            <person name="Lucas S.M."/>
            <person name="Mago R."/>
            <person name="Mauceli E."/>
            <person name="Morin E."/>
            <person name="Murat C."/>
            <person name="Pangilinan J.L."/>
            <person name="Park R."/>
            <person name="Pearson M."/>
            <person name="Quesneville H."/>
            <person name="Rouhier N."/>
            <person name="Sakthikumar S."/>
            <person name="Salamov A.A."/>
            <person name="Schmutz J."/>
            <person name="Selles B."/>
            <person name="Shapiro H."/>
            <person name="Tanguay P."/>
            <person name="Tuskan G.A."/>
            <person name="Henrissat B."/>
            <person name="Van de Peer Y."/>
            <person name="Rouze P."/>
            <person name="Ellis J.G."/>
            <person name="Dodds P.N."/>
            <person name="Schein J.E."/>
            <person name="Zhong S."/>
            <person name="Hamelin R.C."/>
            <person name="Grigoriev I.V."/>
            <person name="Szabo L.J."/>
            <person name="Martin F."/>
        </authorList>
    </citation>
    <scope>NUCLEOTIDE SEQUENCE [LARGE SCALE GENOMIC DNA]</scope>
    <source>
        <strain evidence="4">98AG31 / pathotype 3-4-7</strain>
    </source>
</reference>
<dbReference type="Gene3D" id="3.40.50.300">
    <property type="entry name" value="P-loop containing nucleotide triphosphate hydrolases"/>
    <property type="match status" value="1"/>
</dbReference>
<dbReference type="Proteomes" id="UP000001072">
    <property type="component" value="Unassembled WGS sequence"/>
</dbReference>
<dbReference type="VEuPathDB" id="FungiDB:MELLADRAFT_93952"/>
<feature type="region of interest" description="Disordered" evidence="1">
    <location>
        <begin position="529"/>
        <end position="548"/>
    </location>
</feature>
<dbReference type="GO" id="GO:0005634">
    <property type="term" value="C:nucleus"/>
    <property type="evidence" value="ECO:0007669"/>
    <property type="project" value="TreeGrafter"/>
</dbReference>
<dbReference type="InterPro" id="IPR027417">
    <property type="entry name" value="P-loop_NTPase"/>
</dbReference>
<dbReference type="InterPro" id="IPR003959">
    <property type="entry name" value="ATPase_AAA_core"/>
</dbReference>
<dbReference type="AlphaFoldDB" id="F4S5V8"/>
<feature type="compositionally biased region" description="Polar residues" evidence="1">
    <location>
        <begin position="312"/>
        <end position="322"/>
    </location>
</feature>
<dbReference type="RefSeq" id="XP_007416764.1">
    <property type="nucleotide sequence ID" value="XM_007416702.1"/>
</dbReference>
<dbReference type="KEGG" id="mlr:MELLADRAFT_93952"/>
<dbReference type="OrthoDB" id="9996895at2759"/>
<dbReference type="SUPFAM" id="SSF52540">
    <property type="entry name" value="P-loop containing nucleoside triphosphate hydrolases"/>
    <property type="match status" value="1"/>
</dbReference>
<feature type="compositionally biased region" description="Basic residues" evidence="1">
    <location>
        <begin position="323"/>
        <end position="332"/>
    </location>
</feature>
<feature type="compositionally biased region" description="Polar residues" evidence="1">
    <location>
        <begin position="1"/>
        <end position="16"/>
    </location>
</feature>
<dbReference type="HOGENOM" id="CLU_335568_0_0_1"/>
<protein>
    <recommendedName>
        <fullName evidence="2">ATPase AAA-type core domain-containing protein</fullName>
    </recommendedName>
</protein>
<dbReference type="InParanoid" id="F4S5V8"/>